<keyword evidence="3" id="KW-1185">Reference proteome</keyword>
<dbReference type="EMBL" id="ABVL01000016">
    <property type="protein sequence ID" value="EDY17855.1"/>
    <property type="molecule type" value="Genomic_DNA"/>
</dbReference>
<organism evidence="2 3">
    <name type="scientific">Chthoniobacter flavus Ellin428</name>
    <dbReference type="NCBI Taxonomy" id="497964"/>
    <lineage>
        <taxon>Bacteria</taxon>
        <taxon>Pseudomonadati</taxon>
        <taxon>Verrucomicrobiota</taxon>
        <taxon>Spartobacteria</taxon>
        <taxon>Chthoniobacterales</taxon>
        <taxon>Chthoniobacteraceae</taxon>
        <taxon>Chthoniobacter</taxon>
    </lineage>
</organism>
<sequence>MTVPGYPWWLKDDRTALPVWLPAGDLEKQISFYCRRKAEVIEAKHYPARCGSGKAVVPPKRSAMQVQFRSEVAQRVPQPQARVHVAERTQPAVHVDVAKPVEKQSVLARLEARLEKLFRFRNGTAYDPASSVDRRKMEQLKHGLTGMETTGKRGLEDGVDDPPAF</sequence>
<reference evidence="2 3" key="1">
    <citation type="journal article" date="2011" name="J. Bacteriol.">
        <title>Genome sequence of Chthoniobacter flavus Ellin428, an aerobic heterotrophic soil bacterium.</title>
        <authorList>
            <person name="Kant R."/>
            <person name="van Passel M.W."/>
            <person name="Palva A."/>
            <person name="Lucas S."/>
            <person name="Lapidus A."/>
            <person name="Glavina Del Rio T."/>
            <person name="Dalin E."/>
            <person name="Tice H."/>
            <person name="Bruce D."/>
            <person name="Goodwin L."/>
            <person name="Pitluck S."/>
            <person name="Larimer F.W."/>
            <person name="Land M.L."/>
            <person name="Hauser L."/>
            <person name="Sangwan P."/>
            <person name="de Vos W.M."/>
            <person name="Janssen P.H."/>
            <person name="Smidt H."/>
        </authorList>
    </citation>
    <scope>NUCLEOTIDE SEQUENCE [LARGE SCALE GENOMIC DNA]</scope>
    <source>
        <strain evidence="2 3">Ellin428</strain>
    </source>
</reference>
<dbReference type="InParanoid" id="B4D6Q4"/>
<dbReference type="RefSeq" id="WP_006981915.1">
    <property type="nucleotide sequence ID" value="NZ_ABVL01000016.1"/>
</dbReference>
<evidence type="ECO:0000313" key="2">
    <source>
        <dbReference type="EMBL" id="EDY17855.1"/>
    </source>
</evidence>
<evidence type="ECO:0000256" key="1">
    <source>
        <dbReference type="SAM" id="MobiDB-lite"/>
    </source>
</evidence>
<feature type="region of interest" description="Disordered" evidence="1">
    <location>
        <begin position="142"/>
        <end position="165"/>
    </location>
</feature>
<evidence type="ECO:0000313" key="3">
    <source>
        <dbReference type="Proteomes" id="UP000005824"/>
    </source>
</evidence>
<accession>B4D6Q4</accession>
<comment type="caution">
    <text evidence="2">The sequence shown here is derived from an EMBL/GenBank/DDBJ whole genome shotgun (WGS) entry which is preliminary data.</text>
</comment>
<dbReference type="AlphaFoldDB" id="B4D6Q4"/>
<gene>
    <name evidence="2" type="ORF">CfE428DRAFT_4594</name>
</gene>
<protein>
    <submittedName>
        <fullName evidence="2">Uncharacterized protein</fullName>
    </submittedName>
</protein>
<name>B4D6Q4_9BACT</name>
<dbReference type="STRING" id="497964.CfE428DRAFT_4594"/>
<dbReference type="Proteomes" id="UP000005824">
    <property type="component" value="Unassembled WGS sequence"/>
</dbReference>
<proteinExistence type="predicted"/>